<evidence type="ECO:0000313" key="3">
    <source>
        <dbReference type="Proteomes" id="UP000280405"/>
    </source>
</evidence>
<dbReference type="OrthoDB" id="6695058at2"/>
<keyword evidence="1" id="KW-0472">Membrane</keyword>
<dbReference type="EMBL" id="RAXT01000095">
    <property type="protein sequence ID" value="RKG32324.1"/>
    <property type="molecule type" value="Genomic_DNA"/>
</dbReference>
<gene>
    <name evidence="2" type="ORF">D7V20_18320</name>
</gene>
<keyword evidence="3" id="KW-1185">Reference proteome</keyword>
<evidence type="ECO:0000256" key="1">
    <source>
        <dbReference type="SAM" id="Phobius"/>
    </source>
</evidence>
<keyword evidence="1" id="KW-1133">Transmembrane helix</keyword>
<comment type="caution">
    <text evidence="2">The sequence shown here is derived from an EMBL/GenBank/DDBJ whole genome shotgun (WGS) entry which is preliminary data.</text>
</comment>
<name>A0A3A8EQS0_9GAMM</name>
<evidence type="ECO:0000313" key="2">
    <source>
        <dbReference type="EMBL" id="RKG32324.1"/>
    </source>
</evidence>
<feature type="transmembrane region" description="Helical" evidence="1">
    <location>
        <begin position="64"/>
        <end position="88"/>
    </location>
</feature>
<dbReference type="Proteomes" id="UP000280405">
    <property type="component" value="Unassembled WGS sequence"/>
</dbReference>
<proteinExistence type="predicted"/>
<keyword evidence="1" id="KW-0812">Transmembrane</keyword>
<accession>A0A3A8EQS0</accession>
<reference evidence="2 3" key="1">
    <citation type="submission" date="2018-09" db="EMBL/GenBank/DDBJ databases">
        <title>The draft genome of Acinetobacter spp. strains.</title>
        <authorList>
            <person name="Qin J."/>
            <person name="Feng Y."/>
            <person name="Zong Z."/>
        </authorList>
    </citation>
    <scope>NUCLEOTIDE SEQUENCE [LARGE SCALE GENOMIC DNA]</scope>
    <source>
        <strain evidence="2 3">WCHAc060115</strain>
    </source>
</reference>
<protein>
    <submittedName>
        <fullName evidence="2">DUF2523 domain-containing protein</fullName>
    </submittedName>
</protein>
<sequence length="103" mass="11032">MRSILLLECVKMSNLSTLLASVQKGFLKNVLEGAGVTLGVAGVSLVIVNTMISHFRDSVTSLPAVLLQMCGVTGLHIYFSLVLGAIVAKHYKQASPLHLLKKK</sequence>
<feature type="transmembrane region" description="Helical" evidence="1">
    <location>
        <begin position="30"/>
        <end position="52"/>
    </location>
</feature>
<organism evidence="2 3">
    <name type="scientific">Acinetobacter rongchengensis</name>
    <dbReference type="NCBI Taxonomy" id="2419601"/>
    <lineage>
        <taxon>Bacteria</taxon>
        <taxon>Pseudomonadati</taxon>
        <taxon>Pseudomonadota</taxon>
        <taxon>Gammaproteobacteria</taxon>
        <taxon>Moraxellales</taxon>
        <taxon>Moraxellaceae</taxon>
        <taxon>Acinetobacter</taxon>
    </lineage>
</organism>
<dbReference type="AlphaFoldDB" id="A0A3A8EQS0"/>